<organism evidence="2 3">
    <name type="scientific">Edhazardia aedis (strain USNM 41457)</name>
    <name type="common">Microsporidian parasite</name>
    <dbReference type="NCBI Taxonomy" id="1003232"/>
    <lineage>
        <taxon>Eukaryota</taxon>
        <taxon>Fungi</taxon>
        <taxon>Fungi incertae sedis</taxon>
        <taxon>Microsporidia</taxon>
        <taxon>Edhazardia</taxon>
    </lineage>
</organism>
<dbReference type="AlphaFoldDB" id="J8ZU58"/>
<name>J8ZU58_EDHAE</name>
<keyword evidence="1" id="KW-1133">Transmembrane helix</keyword>
<accession>J8ZU58</accession>
<dbReference type="EMBL" id="AFBI03000043">
    <property type="protein sequence ID" value="EJW03198.1"/>
    <property type="molecule type" value="Genomic_DNA"/>
</dbReference>
<feature type="transmembrane region" description="Helical" evidence="1">
    <location>
        <begin position="17"/>
        <end position="40"/>
    </location>
</feature>
<dbReference type="HOGENOM" id="CLU_1610732_0_0_1"/>
<evidence type="ECO:0000256" key="1">
    <source>
        <dbReference type="SAM" id="Phobius"/>
    </source>
</evidence>
<protein>
    <submittedName>
        <fullName evidence="2">Uncharacterized protein</fullName>
    </submittedName>
</protein>
<keyword evidence="1" id="KW-0812">Transmembrane</keyword>
<evidence type="ECO:0000313" key="3">
    <source>
        <dbReference type="Proteomes" id="UP000003163"/>
    </source>
</evidence>
<evidence type="ECO:0000313" key="2">
    <source>
        <dbReference type="EMBL" id="EJW03198.1"/>
    </source>
</evidence>
<keyword evidence="3" id="KW-1185">Reference proteome</keyword>
<sequence length="165" mass="18320">MLNTENSPKSNKNIKNVMIIIIILTSTSFGSAALIVFLMCKKQKIEQNYDSTTFEITETDLVDIGEDDTGTEQKGNIKNLTLCPNNNAAMGFADVAGSSNSGAVRRKSNQTMPFSNQMNQKSPNRFGNVQMAYSCQGIIQEDESIFGRKRVIKKGPHTIIFYRNP</sequence>
<dbReference type="InParanoid" id="J8ZU58"/>
<dbReference type="VEuPathDB" id="MicrosporidiaDB:EDEG_02451"/>
<gene>
    <name evidence="2" type="ORF">EDEG_02451</name>
</gene>
<reference evidence="2 3" key="1">
    <citation type="submission" date="2011-08" db="EMBL/GenBank/DDBJ databases">
        <authorList>
            <person name="Liu Z.J."/>
            <person name="Shi F.L."/>
            <person name="Lu J.Q."/>
            <person name="Li M."/>
            <person name="Wang Z.L."/>
        </authorList>
    </citation>
    <scope>NUCLEOTIDE SEQUENCE [LARGE SCALE GENOMIC DNA]</scope>
    <source>
        <strain evidence="2 3">USNM 41457</strain>
    </source>
</reference>
<comment type="caution">
    <text evidence="2">The sequence shown here is derived from an EMBL/GenBank/DDBJ whole genome shotgun (WGS) entry which is preliminary data.</text>
</comment>
<dbReference type="Proteomes" id="UP000003163">
    <property type="component" value="Unassembled WGS sequence"/>
</dbReference>
<proteinExistence type="predicted"/>
<keyword evidence="1" id="KW-0472">Membrane</keyword>
<reference evidence="3" key="2">
    <citation type="submission" date="2015-07" db="EMBL/GenBank/DDBJ databases">
        <title>Contrasting host-pathogen interactions and genome evolution in two generalist and specialist microsporidian pathogens of mosquitoes.</title>
        <authorList>
            <consortium name="The Broad Institute Genomics Platform"/>
            <consortium name="The Broad Institute Genome Sequencing Center for Infectious Disease"/>
            <person name="Cuomo C.A."/>
            <person name="Sanscrainte N.D."/>
            <person name="Goldberg J.M."/>
            <person name="Heiman D."/>
            <person name="Young S."/>
            <person name="Zeng Q."/>
            <person name="Becnel J.J."/>
            <person name="Birren B.W."/>
        </authorList>
    </citation>
    <scope>NUCLEOTIDE SEQUENCE [LARGE SCALE GENOMIC DNA]</scope>
    <source>
        <strain evidence="3">USNM 41457</strain>
    </source>
</reference>